<protein>
    <recommendedName>
        <fullName evidence="2">YCII-related domain-containing protein</fullName>
    </recommendedName>
</protein>
<comment type="caution">
    <text evidence="3">The sequence shown here is derived from an EMBL/GenBank/DDBJ whole genome shotgun (WGS) entry which is preliminary data.</text>
</comment>
<dbReference type="SUPFAM" id="SSF54909">
    <property type="entry name" value="Dimeric alpha+beta barrel"/>
    <property type="match status" value="1"/>
</dbReference>
<evidence type="ECO:0000313" key="4">
    <source>
        <dbReference type="Proteomes" id="UP001620405"/>
    </source>
</evidence>
<feature type="domain" description="YCII-related" evidence="2">
    <location>
        <begin position="18"/>
        <end position="97"/>
    </location>
</feature>
<dbReference type="Pfam" id="PF03795">
    <property type="entry name" value="YCII"/>
    <property type="match status" value="1"/>
</dbReference>
<organism evidence="3 4">
    <name type="scientific">Dyella lipolytica</name>
    <dbReference type="NCBI Taxonomy" id="1867835"/>
    <lineage>
        <taxon>Bacteria</taxon>
        <taxon>Pseudomonadati</taxon>
        <taxon>Pseudomonadota</taxon>
        <taxon>Gammaproteobacteria</taxon>
        <taxon>Lysobacterales</taxon>
        <taxon>Rhodanobacteraceae</taxon>
        <taxon>Dyella</taxon>
    </lineage>
</organism>
<evidence type="ECO:0000256" key="1">
    <source>
        <dbReference type="ARBA" id="ARBA00007689"/>
    </source>
</evidence>
<dbReference type="InterPro" id="IPR005545">
    <property type="entry name" value="YCII"/>
</dbReference>
<dbReference type="EMBL" id="JADIKG010000012">
    <property type="protein sequence ID" value="MFK2873946.1"/>
    <property type="molecule type" value="Genomic_DNA"/>
</dbReference>
<keyword evidence="4" id="KW-1185">Reference proteome</keyword>
<comment type="similarity">
    <text evidence="1">Belongs to the YciI family.</text>
</comment>
<dbReference type="PANTHER" id="PTHR35174">
    <property type="entry name" value="BLL7171 PROTEIN-RELATED"/>
    <property type="match status" value="1"/>
</dbReference>
<reference evidence="3 4" key="1">
    <citation type="submission" date="2020-10" db="EMBL/GenBank/DDBJ databases">
        <title>Phylogeny of dyella-like bacteria.</title>
        <authorList>
            <person name="Fu J."/>
        </authorList>
    </citation>
    <scope>NUCLEOTIDE SEQUENCE [LARGE SCALE GENOMIC DNA]</scope>
    <source>
        <strain evidence="3 4">DHOB07</strain>
    </source>
</reference>
<evidence type="ECO:0000313" key="3">
    <source>
        <dbReference type="EMBL" id="MFK2873946.1"/>
    </source>
</evidence>
<dbReference type="RefSeq" id="WP_284400983.1">
    <property type="nucleotide sequence ID" value="NZ_BSNQ01000009.1"/>
</dbReference>
<dbReference type="Proteomes" id="UP001620405">
    <property type="component" value="Unassembled WGS sequence"/>
</dbReference>
<evidence type="ECO:0000259" key="2">
    <source>
        <dbReference type="Pfam" id="PF03795"/>
    </source>
</evidence>
<dbReference type="InterPro" id="IPR011008">
    <property type="entry name" value="Dimeric_a/b-barrel"/>
</dbReference>
<dbReference type="Gene3D" id="3.30.70.1060">
    <property type="entry name" value="Dimeric alpha+beta barrel"/>
    <property type="match status" value="1"/>
</dbReference>
<name>A0ABW8IYK4_9GAMM</name>
<proteinExistence type="inferred from homology"/>
<dbReference type="PANTHER" id="PTHR35174:SF3">
    <property type="entry name" value="BLL7171 PROTEIN"/>
    <property type="match status" value="1"/>
</dbReference>
<accession>A0ABW8IYK4</accession>
<gene>
    <name evidence="3" type="ORF">ISP13_10420</name>
</gene>
<sequence>MPQYLVAIHHPENYDPSLEGEAMMRDIDALNEEMAAAGARFFAGGLESADKAKSLRKQSGGKVVVTDGPYIESKEHIGGFWILEAADMDEALAWGSKAVVACRAPVEVRAFLGYS</sequence>